<sequence>MHTGFLPRLLFAGLSLMLASPVRGWKKQDVYSGLSDIEFIANKPERLRVLSGDPTGYGAATSRFFTIYENFSGKIVSVLLEYNFLFFLILHS</sequence>
<evidence type="ECO:0000313" key="1">
    <source>
        <dbReference type="EMBL" id="HAI8417243.1"/>
    </source>
</evidence>
<comment type="caution">
    <text evidence="1">The sequence shown here is derived from an EMBL/GenBank/DDBJ whole genome shotgun (WGS) entry which is preliminary data.</text>
</comment>
<dbReference type="EMBL" id="DABFPQ010000022">
    <property type="protein sequence ID" value="HAI8417243.1"/>
    <property type="molecule type" value="Genomic_DNA"/>
</dbReference>
<gene>
    <name evidence="1" type="ORF">HJ774_003992</name>
</gene>
<reference evidence="1" key="1">
    <citation type="journal article" date="2018" name="Genome Biol.">
        <title>SKESA: strategic k-mer extension for scrupulous assemblies.</title>
        <authorList>
            <person name="Souvorov A."/>
            <person name="Agarwala R."/>
            <person name="Lipman D.J."/>
        </authorList>
    </citation>
    <scope>NUCLEOTIDE SEQUENCE</scope>
    <source>
        <strain evidence="1">EC00711</strain>
    </source>
</reference>
<reference evidence="1" key="2">
    <citation type="submission" date="2020-04" db="EMBL/GenBank/DDBJ databases">
        <authorList>
            <consortium name="NCBI Pathogen Detection Project"/>
        </authorList>
    </citation>
    <scope>NUCLEOTIDE SEQUENCE</scope>
    <source>
        <strain evidence="1">EC00711</strain>
    </source>
</reference>
<accession>A0A772PWK8</accession>
<dbReference type="AlphaFoldDB" id="A0A772PWK8"/>
<organism evidence="1">
    <name type="scientific">Escherichia coli</name>
    <dbReference type="NCBI Taxonomy" id="562"/>
    <lineage>
        <taxon>Bacteria</taxon>
        <taxon>Pseudomonadati</taxon>
        <taxon>Pseudomonadota</taxon>
        <taxon>Gammaproteobacteria</taxon>
        <taxon>Enterobacterales</taxon>
        <taxon>Enterobacteriaceae</taxon>
        <taxon>Escherichia</taxon>
    </lineage>
</organism>
<name>A0A772PWK8_ECOLX</name>
<proteinExistence type="predicted"/>
<protein>
    <submittedName>
        <fullName evidence="1">Uncharacterized protein</fullName>
    </submittedName>
</protein>
<dbReference type="RefSeq" id="WP_012896773.1">
    <property type="nucleotide sequence ID" value="NZ_AP022171.1"/>
</dbReference>